<keyword evidence="7 8" id="KW-0472">Membrane</keyword>
<dbReference type="NCBIfam" id="TIGR00795">
    <property type="entry name" value="lctP"/>
    <property type="match status" value="1"/>
</dbReference>
<evidence type="ECO:0000256" key="4">
    <source>
        <dbReference type="ARBA" id="ARBA00022475"/>
    </source>
</evidence>
<evidence type="ECO:0000256" key="2">
    <source>
        <dbReference type="ARBA" id="ARBA00010100"/>
    </source>
</evidence>
<feature type="transmembrane region" description="Helical" evidence="8">
    <location>
        <begin position="102"/>
        <end position="120"/>
    </location>
</feature>
<dbReference type="EMBL" id="PXXU01000050">
    <property type="protein sequence ID" value="PSJ16465.1"/>
    <property type="molecule type" value="Genomic_DNA"/>
</dbReference>
<feature type="transmembrane region" description="Helical" evidence="8">
    <location>
        <begin position="127"/>
        <end position="151"/>
    </location>
</feature>
<reference evidence="9 10" key="1">
    <citation type="submission" date="2018-03" db="EMBL/GenBank/DDBJ databases">
        <title>Draft genome of Nitrosomonas supralitoralis APG5.</title>
        <authorList>
            <person name="Urakawa H."/>
            <person name="Lopez J.V."/>
        </authorList>
    </citation>
    <scope>NUCLEOTIDE SEQUENCE [LARGE SCALE GENOMIC DNA]</scope>
    <source>
        <strain evidence="9 10">APG5</strain>
    </source>
</reference>
<comment type="function">
    <text evidence="8">Uptake of L-lactate across the membrane. Can also transport D-lactate and glycolate.</text>
</comment>
<feature type="transmembrane region" description="Helical" evidence="8">
    <location>
        <begin position="61"/>
        <end position="82"/>
    </location>
</feature>
<evidence type="ECO:0000256" key="3">
    <source>
        <dbReference type="ARBA" id="ARBA00022448"/>
    </source>
</evidence>
<gene>
    <name evidence="9" type="ORF">C7H79_13400</name>
</gene>
<evidence type="ECO:0000256" key="8">
    <source>
        <dbReference type="RuleBase" id="RU365092"/>
    </source>
</evidence>
<feature type="transmembrane region" description="Helical" evidence="8">
    <location>
        <begin position="31"/>
        <end position="49"/>
    </location>
</feature>
<feature type="transmembrane region" description="Helical" evidence="8">
    <location>
        <begin position="201"/>
        <end position="223"/>
    </location>
</feature>
<evidence type="ECO:0000256" key="1">
    <source>
        <dbReference type="ARBA" id="ARBA00004651"/>
    </source>
</evidence>
<keyword evidence="6 8" id="KW-1133">Transmembrane helix</keyword>
<feature type="transmembrane region" description="Helical" evidence="8">
    <location>
        <begin position="452"/>
        <end position="473"/>
    </location>
</feature>
<feature type="transmembrane region" description="Helical" evidence="8">
    <location>
        <begin position="235"/>
        <end position="257"/>
    </location>
</feature>
<evidence type="ECO:0000256" key="5">
    <source>
        <dbReference type="ARBA" id="ARBA00022692"/>
    </source>
</evidence>
<sequence>MSHSLLSFLAFLPLLLAAVLLVGFNCPARRAMPLTFVVTVMIALIVWEMPVNRVIASTLQGLILTVSILWIIFGAILLLNTLKHSGAISTIRHGFSNISPDRRVQVIIVAWLLGCFVEGASGFGTPAAIVAPLLVALGFPALAAVMAGMMVQSTPVSFGAAGTPIVVGVSGGLDQTGITEQLIAAGSDWEDFYRLISSEVAIIHAMTGVLMPLLMCMMLTRFFGRNQSWLEGLAIAPFAIFAGLAFVVPYALAGIFLGPEFPSIVGALVGLIIIVPAARAGFLIPKQYWDFPAAKDWPTEWIGSIEIKLENLTARSTVTMLSAWLPYALLAILLVLSRINIDVKTLLSHHLGFNWIDILGEEAISGSIEFLYSPGGIMMFVVLATFFLHRMQFSEIKAAVRESSRTLLGAGFVLIFTVPMVRILINSGVNPTDLPAMPQVMAQWVAGSVGNIYPFFAPAVGALGAFIAGSNTVSNLMMAQFQFDSARLIGVSSALLVAVQAVGAAAGNMIAIHNVVAASATVGLLGREGITIRMTIIPTLYYLIAVGVITLIAIHALGITDSLM</sequence>
<feature type="transmembrane region" description="Helical" evidence="8">
    <location>
        <begin position="485"/>
        <end position="503"/>
    </location>
</feature>
<keyword evidence="4" id="KW-1003">Cell membrane</keyword>
<comment type="similarity">
    <text evidence="2 8">Belongs to the lactate permease family.</text>
</comment>
<organism evidence="9 10">
    <name type="scientific">Nitrosomonas supralitoralis</name>
    <dbReference type="NCBI Taxonomy" id="2116706"/>
    <lineage>
        <taxon>Bacteria</taxon>
        <taxon>Pseudomonadati</taxon>
        <taxon>Pseudomonadota</taxon>
        <taxon>Betaproteobacteria</taxon>
        <taxon>Nitrosomonadales</taxon>
        <taxon>Nitrosomonadaceae</taxon>
        <taxon>Nitrosomonas</taxon>
    </lineage>
</organism>
<keyword evidence="8" id="KW-0997">Cell inner membrane</keyword>
<evidence type="ECO:0000256" key="7">
    <source>
        <dbReference type="ARBA" id="ARBA00023136"/>
    </source>
</evidence>
<feature type="transmembrane region" description="Helical" evidence="8">
    <location>
        <begin position="370"/>
        <end position="387"/>
    </location>
</feature>
<dbReference type="PANTHER" id="PTHR30003:SF0">
    <property type="entry name" value="GLYCOLATE PERMEASE GLCA-RELATED"/>
    <property type="match status" value="1"/>
</dbReference>
<feature type="transmembrane region" description="Helical" evidence="8">
    <location>
        <begin position="407"/>
        <end position="425"/>
    </location>
</feature>
<dbReference type="OrthoDB" id="9761056at2"/>
<keyword evidence="10" id="KW-1185">Reference proteome</keyword>
<dbReference type="InterPro" id="IPR003804">
    <property type="entry name" value="Lactate_perm"/>
</dbReference>
<dbReference type="GO" id="GO:0015129">
    <property type="term" value="F:lactate transmembrane transporter activity"/>
    <property type="evidence" value="ECO:0007669"/>
    <property type="project" value="UniProtKB-UniRule"/>
</dbReference>
<proteinExistence type="inferred from homology"/>
<dbReference type="GO" id="GO:0005886">
    <property type="term" value="C:plasma membrane"/>
    <property type="evidence" value="ECO:0007669"/>
    <property type="project" value="UniProtKB-SubCell"/>
</dbReference>
<keyword evidence="3 8" id="KW-0813">Transport</keyword>
<comment type="caution">
    <text evidence="9">The sequence shown here is derived from an EMBL/GenBank/DDBJ whole genome shotgun (WGS) entry which is preliminary data.</text>
</comment>
<feature type="transmembrane region" description="Helical" evidence="8">
    <location>
        <begin position="539"/>
        <end position="559"/>
    </location>
</feature>
<dbReference type="GO" id="GO:0015295">
    <property type="term" value="F:solute:proton symporter activity"/>
    <property type="evidence" value="ECO:0007669"/>
    <property type="project" value="TreeGrafter"/>
</dbReference>
<comment type="subcellular location">
    <subcellularLocation>
        <location evidence="8">Cell inner membrane</location>
        <topology evidence="8">Multi-pass membrane protein</topology>
    </subcellularLocation>
    <subcellularLocation>
        <location evidence="1">Cell membrane</location>
        <topology evidence="1">Multi-pass membrane protein</topology>
    </subcellularLocation>
</comment>
<protein>
    <recommendedName>
        <fullName evidence="8">L-lactate permease</fullName>
    </recommendedName>
</protein>
<keyword evidence="5 8" id="KW-0812">Transmembrane</keyword>
<evidence type="ECO:0000313" key="9">
    <source>
        <dbReference type="EMBL" id="PSJ16465.1"/>
    </source>
</evidence>
<name>A0A2P7NSP7_9PROT</name>
<evidence type="ECO:0000256" key="6">
    <source>
        <dbReference type="ARBA" id="ARBA00022989"/>
    </source>
</evidence>
<dbReference type="Proteomes" id="UP000241912">
    <property type="component" value="Unassembled WGS sequence"/>
</dbReference>
<accession>A0A2P7NSP7</accession>
<feature type="transmembrane region" description="Helical" evidence="8">
    <location>
        <begin position="318"/>
        <end position="339"/>
    </location>
</feature>
<evidence type="ECO:0000313" key="10">
    <source>
        <dbReference type="Proteomes" id="UP000241912"/>
    </source>
</evidence>
<dbReference type="Pfam" id="PF02652">
    <property type="entry name" value="Lactate_perm"/>
    <property type="match status" value="1"/>
</dbReference>
<feature type="transmembrane region" description="Helical" evidence="8">
    <location>
        <begin position="263"/>
        <end position="282"/>
    </location>
</feature>
<dbReference type="AlphaFoldDB" id="A0A2P7NSP7"/>
<dbReference type="PANTHER" id="PTHR30003">
    <property type="entry name" value="L-LACTATE PERMEASE"/>
    <property type="match status" value="1"/>
</dbReference>
<dbReference type="RefSeq" id="WP_106707758.1">
    <property type="nucleotide sequence ID" value="NZ_PXXU01000050.1"/>
</dbReference>